<dbReference type="GO" id="GO:0042597">
    <property type="term" value="C:periplasmic space"/>
    <property type="evidence" value="ECO:0007669"/>
    <property type="project" value="UniProtKB-SubCell"/>
</dbReference>
<dbReference type="OrthoDB" id="9802127at2"/>
<dbReference type="InterPro" id="IPR005669">
    <property type="entry name" value="Thiosulph/SO4-bd"/>
</dbReference>
<evidence type="ECO:0000256" key="3">
    <source>
        <dbReference type="ARBA" id="ARBA00022448"/>
    </source>
</evidence>
<dbReference type="Pfam" id="PF13531">
    <property type="entry name" value="SBP_bac_11"/>
    <property type="match status" value="1"/>
</dbReference>
<dbReference type="PANTHER" id="PTHR30368">
    <property type="entry name" value="SULFATE-BINDING PROTEIN"/>
    <property type="match status" value="1"/>
</dbReference>
<evidence type="ECO:0000256" key="1">
    <source>
        <dbReference type="ARBA" id="ARBA00004418"/>
    </source>
</evidence>
<dbReference type="PROSITE" id="PS51257">
    <property type="entry name" value="PROKAR_LIPOPROTEIN"/>
    <property type="match status" value="1"/>
</dbReference>
<proteinExistence type="inferred from homology"/>
<keyword evidence="8" id="KW-1185">Reference proteome</keyword>
<keyword evidence="5" id="KW-0574">Periplasm</keyword>
<dbReference type="KEGG" id="agv:OJF2_03290"/>
<dbReference type="Gene3D" id="3.40.190.10">
    <property type="entry name" value="Periplasmic binding protein-like II"/>
    <property type="match status" value="2"/>
</dbReference>
<evidence type="ECO:0000256" key="4">
    <source>
        <dbReference type="ARBA" id="ARBA00022729"/>
    </source>
</evidence>
<evidence type="ECO:0000313" key="8">
    <source>
        <dbReference type="Proteomes" id="UP000324233"/>
    </source>
</evidence>
<dbReference type="GO" id="GO:0140104">
    <property type="term" value="F:molecular carrier activity"/>
    <property type="evidence" value="ECO:0007669"/>
    <property type="project" value="InterPro"/>
</dbReference>
<protein>
    <submittedName>
        <fullName evidence="7">Sulfate-binding protein</fullName>
    </submittedName>
</protein>
<dbReference type="Proteomes" id="UP000324233">
    <property type="component" value="Chromosome"/>
</dbReference>
<dbReference type="EMBL" id="CP042997">
    <property type="protein sequence ID" value="QEH31862.1"/>
    <property type="molecule type" value="Genomic_DNA"/>
</dbReference>
<dbReference type="AlphaFoldDB" id="A0A5B9VU58"/>
<feature type="signal peptide" evidence="6">
    <location>
        <begin position="1"/>
        <end position="30"/>
    </location>
</feature>
<evidence type="ECO:0000256" key="2">
    <source>
        <dbReference type="ARBA" id="ARBA00006099"/>
    </source>
</evidence>
<sequence length="354" mass="37278" precursor="true">MTGRLLAASAAMAGCLALMMTLAGCGGSGAADADTVKIGAYSVVNEVFHDGLIPAFKAKWKEKTGKDIDFQESYQASGAAARSIVNGFDADLAVLSHGGDMESLAKAGKVRSDWAAGPDKGILTNSLVVIGHRAGNPKGIKDWADLAKPGVGVLYPDPKTSGGARWNINALYGGAAIAARKEGQSIEQATADPSVRDLLAKVQVNVVNMDPSGRQSMANFAERETGDAVVTYENEILLRGKQGKPIEYVVPPATLLIESPVAVVDGSVERHGNRALVEAFLEFLRSAEGQKIFADYGFRPVNADVKRPELPQPTTLFTMADLGGWARVEDVLYGPKGLWTTIAAERPAAGAQGR</sequence>
<organism evidence="7 8">
    <name type="scientific">Aquisphaera giovannonii</name>
    <dbReference type="NCBI Taxonomy" id="406548"/>
    <lineage>
        <taxon>Bacteria</taxon>
        <taxon>Pseudomonadati</taxon>
        <taxon>Planctomycetota</taxon>
        <taxon>Planctomycetia</taxon>
        <taxon>Isosphaerales</taxon>
        <taxon>Isosphaeraceae</taxon>
        <taxon>Aquisphaera</taxon>
    </lineage>
</organism>
<feature type="chain" id="PRO_5022782376" evidence="6">
    <location>
        <begin position="31"/>
        <end position="354"/>
    </location>
</feature>
<keyword evidence="3" id="KW-0813">Transport</keyword>
<dbReference type="SUPFAM" id="SSF53850">
    <property type="entry name" value="Periplasmic binding protein-like II"/>
    <property type="match status" value="1"/>
</dbReference>
<comment type="subcellular location">
    <subcellularLocation>
        <location evidence="1">Periplasm</location>
    </subcellularLocation>
</comment>
<dbReference type="PANTHER" id="PTHR30368:SF2">
    <property type="entry name" value="SULFATE-BINDING PROTEIN"/>
    <property type="match status" value="1"/>
</dbReference>
<gene>
    <name evidence="7" type="primary">sbpA</name>
    <name evidence="7" type="ORF">OJF2_03290</name>
</gene>
<evidence type="ECO:0000313" key="7">
    <source>
        <dbReference type="EMBL" id="QEH31862.1"/>
    </source>
</evidence>
<evidence type="ECO:0000256" key="6">
    <source>
        <dbReference type="SAM" id="SignalP"/>
    </source>
</evidence>
<accession>A0A5B9VU58</accession>
<comment type="similarity">
    <text evidence="2">Belongs to the prokaryotic sulfate-binding protein family.</text>
</comment>
<reference evidence="7 8" key="1">
    <citation type="submission" date="2019-08" db="EMBL/GenBank/DDBJ databases">
        <title>Deep-cultivation of Planctomycetes and their phenomic and genomic characterization uncovers novel biology.</title>
        <authorList>
            <person name="Wiegand S."/>
            <person name="Jogler M."/>
            <person name="Boedeker C."/>
            <person name="Pinto D."/>
            <person name="Vollmers J."/>
            <person name="Rivas-Marin E."/>
            <person name="Kohn T."/>
            <person name="Peeters S.H."/>
            <person name="Heuer A."/>
            <person name="Rast P."/>
            <person name="Oberbeckmann S."/>
            <person name="Bunk B."/>
            <person name="Jeske O."/>
            <person name="Meyerdierks A."/>
            <person name="Storesund J.E."/>
            <person name="Kallscheuer N."/>
            <person name="Luecker S."/>
            <person name="Lage O.M."/>
            <person name="Pohl T."/>
            <person name="Merkel B.J."/>
            <person name="Hornburger P."/>
            <person name="Mueller R.-W."/>
            <person name="Bruemmer F."/>
            <person name="Labrenz M."/>
            <person name="Spormann A.M."/>
            <person name="Op den Camp H."/>
            <person name="Overmann J."/>
            <person name="Amann R."/>
            <person name="Jetten M.S.M."/>
            <person name="Mascher T."/>
            <person name="Medema M.H."/>
            <person name="Devos D.P."/>
            <person name="Kaster A.-K."/>
            <person name="Ovreas L."/>
            <person name="Rohde M."/>
            <person name="Galperin M.Y."/>
            <person name="Jogler C."/>
        </authorList>
    </citation>
    <scope>NUCLEOTIDE SEQUENCE [LARGE SCALE GENOMIC DNA]</scope>
    <source>
        <strain evidence="7 8">OJF2</strain>
    </source>
</reference>
<keyword evidence="4 6" id="KW-0732">Signal</keyword>
<dbReference type="GO" id="GO:1902358">
    <property type="term" value="P:sulfate transmembrane transport"/>
    <property type="evidence" value="ECO:0007669"/>
    <property type="project" value="InterPro"/>
</dbReference>
<dbReference type="NCBIfam" id="TIGR00971">
    <property type="entry name" value="3a0106s03"/>
    <property type="match status" value="1"/>
</dbReference>
<evidence type="ECO:0000256" key="5">
    <source>
        <dbReference type="ARBA" id="ARBA00022764"/>
    </source>
</evidence>
<name>A0A5B9VU58_9BACT</name>